<dbReference type="Gene3D" id="3.90.226.30">
    <property type="match status" value="1"/>
</dbReference>
<gene>
    <name evidence="1" type="ORF">ACFQS1_39005</name>
</gene>
<sequence length="41" mass="4460">MCHSVNLGYLDPATVDLNAFAADPGTMVVPRAGEILFRLKR</sequence>
<reference evidence="2" key="1">
    <citation type="journal article" date="2019" name="Int. J. Syst. Evol. Microbiol.">
        <title>The Global Catalogue of Microorganisms (GCM) 10K type strain sequencing project: providing services to taxonomists for standard genome sequencing and annotation.</title>
        <authorList>
            <consortium name="The Broad Institute Genomics Platform"/>
            <consortium name="The Broad Institute Genome Sequencing Center for Infectious Disease"/>
            <person name="Wu L."/>
            <person name="Ma J."/>
        </authorList>
    </citation>
    <scope>NUCLEOTIDE SEQUENCE [LARGE SCALE GENOMIC DNA]</scope>
    <source>
        <strain evidence="2">XZYJT-10</strain>
    </source>
</reference>
<evidence type="ECO:0000313" key="1">
    <source>
        <dbReference type="EMBL" id="MFC7279984.1"/>
    </source>
</evidence>
<evidence type="ECO:0000313" key="2">
    <source>
        <dbReference type="Proteomes" id="UP001596548"/>
    </source>
</evidence>
<proteinExistence type="predicted"/>
<dbReference type="InterPro" id="IPR043166">
    <property type="entry name" value="LarA-like_C"/>
</dbReference>
<dbReference type="RefSeq" id="WP_378977831.1">
    <property type="nucleotide sequence ID" value="NZ_JBHTBJ010000070.1"/>
</dbReference>
<name>A0ABW2I580_9ACTN</name>
<dbReference type="EMBL" id="JBHTBJ010000070">
    <property type="protein sequence ID" value="MFC7279984.1"/>
    <property type="molecule type" value="Genomic_DNA"/>
</dbReference>
<comment type="caution">
    <text evidence="1">The sequence shown here is derived from an EMBL/GenBank/DDBJ whole genome shotgun (WGS) entry which is preliminary data.</text>
</comment>
<protein>
    <submittedName>
        <fullName evidence="1">Uncharacterized protein</fullName>
    </submittedName>
</protein>
<dbReference type="Proteomes" id="UP001596548">
    <property type="component" value="Unassembled WGS sequence"/>
</dbReference>
<accession>A0ABW2I580</accession>
<organism evidence="1 2">
    <name type="scientific">Paractinoplanes rhizophilus</name>
    <dbReference type="NCBI Taxonomy" id="1416877"/>
    <lineage>
        <taxon>Bacteria</taxon>
        <taxon>Bacillati</taxon>
        <taxon>Actinomycetota</taxon>
        <taxon>Actinomycetes</taxon>
        <taxon>Micromonosporales</taxon>
        <taxon>Micromonosporaceae</taxon>
        <taxon>Paractinoplanes</taxon>
    </lineage>
</organism>
<keyword evidence="2" id="KW-1185">Reference proteome</keyword>